<organism evidence="1 2">
    <name type="scientific">Hanseniaspora guilliermondii</name>
    <dbReference type="NCBI Taxonomy" id="56406"/>
    <lineage>
        <taxon>Eukaryota</taxon>
        <taxon>Fungi</taxon>
        <taxon>Dikarya</taxon>
        <taxon>Ascomycota</taxon>
        <taxon>Saccharomycotina</taxon>
        <taxon>Saccharomycetes</taxon>
        <taxon>Saccharomycodales</taxon>
        <taxon>Saccharomycodaceae</taxon>
        <taxon>Hanseniaspora</taxon>
    </lineage>
</organism>
<proteinExistence type="predicted"/>
<dbReference type="VEuPathDB" id="FungiDB:HGUI_01191"/>
<accession>A0A1L0CW12</accession>
<evidence type="ECO:0000313" key="1">
    <source>
        <dbReference type="EMBL" id="SGZ38991.1"/>
    </source>
</evidence>
<reference evidence="2" key="1">
    <citation type="submission" date="2016-11" db="EMBL/GenBank/DDBJ databases">
        <authorList>
            <person name="Guldener U."/>
        </authorList>
    </citation>
    <scope>NUCLEOTIDE SEQUENCE [LARGE SCALE GENOMIC DNA]</scope>
</reference>
<evidence type="ECO:0000313" key="2">
    <source>
        <dbReference type="Proteomes" id="UP000183365"/>
    </source>
</evidence>
<gene>
    <name evidence="1" type="ORF">HGUI_01191</name>
</gene>
<protein>
    <submittedName>
        <fullName evidence="1">Uncharacterized protein</fullName>
    </submittedName>
</protein>
<dbReference type="Proteomes" id="UP000183365">
    <property type="component" value="Unassembled WGS sequence"/>
</dbReference>
<dbReference type="AlphaFoldDB" id="A0A1L0CW12"/>
<name>A0A1L0CW12_9ASCO</name>
<sequence>MKHSKPTTKDISDIYDEYINLNNDINSILFKYTDSINIKDINNGNNNDQSKVISLNNLSSIITIYYNKDILSINNFNIDINQINIIFDNFNHNILNGYLKNLFKSNNLYDKSLKKNNIYDLNFITYNWRDLINNNQLILFLLIFNFFVDNPLNFIIDKIISDLVVFINNLFLNNDLKTIEPYFKYIIPSDVYDLSKKAEIITNSEHFMDKVSEILSIHHLLSGQNYLKNEDNINILSMLDIYFFNNKKMDYTRHINMKLFKNIIETIYINFNMRSKVTVATSESNNNVNNECLDNKRSTSSKKPGKKWFFINLINTLKNNNMSFREKNFIFDKVDYWFNSLYHNYPKNTSLRIPYCCIVIEQLIVLFSLANNVNLNYKNSKNYYLYGFNNILDSKCKYETFYQMKQYNLEESNSLLNLKILKHNQSNFKSFDTIEEQLIWIINQEIQSPLSIIQKSSNKFIFKLAYNIIHGDLLKFISGKSLHLSKFKEIYEFIDLSRFNGINTTFIEYNSVTDFFNVNKNHFFELSQTINHKMINSESNNSISNCSKKLPKRNKVIKNKKNSKTTKKPIETFKMITKSDSYSSNTLVMEDIDNLLMTNNIQTPTSKNTTVSPYYQDITAPKSLFQKKNIHNEPIEVFNHIEMILDS</sequence>
<dbReference type="EMBL" id="FQNF01000015">
    <property type="protein sequence ID" value="SGZ38991.1"/>
    <property type="molecule type" value="Genomic_DNA"/>
</dbReference>
<dbReference type="OrthoDB" id="3973204at2759"/>
<keyword evidence="2" id="KW-1185">Reference proteome</keyword>